<dbReference type="GO" id="GO:0042781">
    <property type="term" value="F:3'-tRNA processing endoribonuclease activity"/>
    <property type="evidence" value="ECO:0007669"/>
    <property type="project" value="TreeGrafter"/>
</dbReference>
<keyword evidence="4" id="KW-1185">Reference proteome</keyword>
<keyword evidence="1" id="KW-0540">Nuclease</keyword>
<dbReference type="CDD" id="cd16272">
    <property type="entry name" value="RNaseZ_MBL-fold"/>
    <property type="match status" value="1"/>
</dbReference>
<dbReference type="InterPro" id="IPR001279">
    <property type="entry name" value="Metallo-B-lactamas"/>
</dbReference>
<name>A0A0K8P9Y2_9CHLR</name>
<keyword evidence="1" id="KW-0255">Endonuclease</keyword>
<dbReference type="RefSeq" id="WP_062277376.1">
    <property type="nucleotide sequence ID" value="NZ_DF968179.1"/>
</dbReference>
<reference evidence="3" key="1">
    <citation type="journal article" date="2015" name="Genome Announc.">
        <title>Draft Genome Sequence of Anaerolineae Strain TC1, a Novel Isolate from a Methanogenic Wastewater Treatment System.</title>
        <authorList>
            <person name="Matsuura N."/>
            <person name="Tourlousse D.M."/>
            <person name="Sun L."/>
            <person name="Toyonaga M."/>
            <person name="Kuroda K."/>
            <person name="Ohashi A."/>
            <person name="Cruz R."/>
            <person name="Yamaguchi T."/>
            <person name="Sekiguchi Y."/>
        </authorList>
    </citation>
    <scope>NUCLEOTIDE SEQUENCE [LARGE SCALE GENOMIC DNA]</scope>
    <source>
        <strain evidence="3">TC1</strain>
    </source>
</reference>
<dbReference type="InterPro" id="IPR036866">
    <property type="entry name" value="RibonucZ/Hydroxyglut_hydro"/>
</dbReference>
<organism evidence="3">
    <name type="scientific">Flexilinea flocculi</name>
    <dbReference type="NCBI Taxonomy" id="1678840"/>
    <lineage>
        <taxon>Bacteria</taxon>
        <taxon>Bacillati</taxon>
        <taxon>Chloroflexota</taxon>
        <taxon>Anaerolineae</taxon>
        <taxon>Anaerolineales</taxon>
        <taxon>Anaerolineaceae</taxon>
        <taxon>Flexilinea</taxon>
    </lineage>
</organism>
<gene>
    <name evidence="3" type="ORF">ATC1_11242</name>
</gene>
<keyword evidence="1" id="KW-0378">Hydrolase</keyword>
<dbReference type="PANTHER" id="PTHR46018:SF2">
    <property type="entry name" value="ZINC PHOSPHODIESTERASE ELAC PROTEIN 1"/>
    <property type="match status" value="1"/>
</dbReference>
<proteinExistence type="predicted"/>
<evidence type="ECO:0000313" key="3">
    <source>
        <dbReference type="EMBL" id="GAP39314.1"/>
    </source>
</evidence>
<evidence type="ECO:0000259" key="2">
    <source>
        <dbReference type="Pfam" id="PF12706"/>
    </source>
</evidence>
<evidence type="ECO:0000256" key="1">
    <source>
        <dbReference type="ARBA" id="ARBA00022759"/>
    </source>
</evidence>
<dbReference type="PANTHER" id="PTHR46018">
    <property type="entry name" value="ZINC PHOSPHODIESTERASE ELAC PROTEIN 1"/>
    <property type="match status" value="1"/>
</dbReference>
<dbReference type="OrthoDB" id="9800940at2"/>
<dbReference type="SUPFAM" id="SSF56281">
    <property type="entry name" value="Metallo-hydrolase/oxidoreductase"/>
    <property type="match status" value="1"/>
</dbReference>
<dbReference type="Pfam" id="PF12706">
    <property type="entry name" value="Lactamase_B_2"/>
    <property type="match status" value="1"/>
</dbReference>
<feature type="domain" description="Metallo-beta-lactamase" evidence="2">
    <location>
        <begin position="31"/>
        <end position="213"/>
    </location>
</feature>
<dbReference type="Proteomes" id="UP000053370">
    <property type="component" value="Unassembled WGS sequence"/>
</dbReference>
<protein>
    <submittedName>
        <fullName evidence="3">Ribonuclease BN, tRNA processing enzyme</fullName>
    </submittedName>
</protein>
<sequence>MIKITALGTNGWFDTQTGSTTCMMIQTSEYTIVLDAGYGITKIKQLVDFSKPAYIFLSHLHLDHIIGLHTLDYVKFELPLTIVAPLQGKKALLEILRPPYTTDWKRVPYEVKVLEAEEIASSGFPFQVKALPLIHAVPDTGYRFEIEGKVIAFLLDTGYCENAVALAKDADFVITECGMLPGDVQPGWPHMNPEVAAKLAVDSGARQMLLIHFGAGAYDTIEKRQHAVDTGRSIYPNLIMGLDNMEFIL</sequence>
<accession>A0A0K8P9Y2</accession>
<evidence type="ECO:0000313" key="4">
    <source>
        <dbReference type="Proteomes" id="UP000053370"/>
    </source>
</evidence>
<dbReference type="AlphaFoldDB" id="A0A0K8P9Y2"/>
<dbReference type="EMBL" id="DF968179">
    <property type="protein sequence ID" value="GAP39314.1"/>
    <property type="molecule type" value="Genomic_DNA"/>
</dbReference>
<dbReference type="Gene3D" id="3.60.15.10">
    <property type="entry name" value="Ribonuclease Z/Hydroxyacylglutathione hydrolase-like"/>
    <property type="match status" value="1"/>
</dbReference>